<evidence type="ECO:0000313" key="3">
    <source>
        <dbReference type="EMBL" id="PJJ27533.1"/>
    </source>
</evidence>
<proteinExistence type="predicted"/>
<comment type="caution">
    <text evidence="3">The sequence shown here is derived from an EMBL/GenBank/DDBJ whole genome shotgun (WGS) entry which is preliminary data.</text>
</comment>
<feature type="domain" description="PTS EIIA type-4" evidence="2">
    <location>
        <begin position="1"/>
        <end position="123"/>
    </location>
</feature>
<dbReference type="PROSITE" id="PS51096">
    <property type="entry name" value="PTS_EIIA_TYPE_4"/>
    <property type="match status" value="1"/>
</dbReference>
<dbReference type="GO" id="GO:0016740">
    <property type="term" value="F:transferase activity"/>
    <property type="evidence" value="ECO:0007669"/>
    <property type="project" value="UniProtKB-KW"/>
</dbReference>
<dbReference type="Proteomes" id="UP000231092">
    <property type="component" value="Unassembled WGS sequence"/>
</dbReference>
<dbReference type="InterPro" id="IPR036662">
    <property type="entry name" value="PTS_EIIA_man-typ_sf"/>
</dbReference>
<dbReference type="InterPro" id="IPR004701">
    <property type="entry name" value="PTS_EIIA_man-typ"/>
</dbReference>
<dbReference type="Gene3D" id="3.40.50.510">
    <property type="entry name" value="Phosphotransferase system, mannose-type IIA component"/>
    <property type="match status" value="1"/>
</dbReference>
<name>A0A2M8Z275_9FIRM</name>
<sequence>MTAFLLVSHGTYSKAMLETAEMILGPQSQVAAVGLAPSQSPDDLKTEIRRSIESLRGPDLLILTDVSSGTPANTIMALSQEYSFRHLTGINLPLLIEALISRQFVPIGDLASTLMQNAASTFIDVDEMMYGKQEADDSSIGF</sequence>
<evidence type="ECO:0000256" key="1">
    <source>
        <dbReference type="ARBA" id="ARBA00022679"/>
    </source>
</evidence>
<keyword evidence="1" id="KW-0808">Transferase</keyword>
<dbReference type="RefSeq" id="WP_100304159.1">
    <property type="nucleotide sequence ID" value="NZ_PGET01000001.1"/>
</dbReference>
<dbReference type="GO" id="GO:0009401">
    <property type="term" value="P:phosphoenolpyruvate-dependent sugar phosphotransferase system"/>
    <property type="evidence" value="ECO:0007669"/>
    <property type="project" value="InterPro"/>
</dbReference>
<reference evidence="3 4" key="1">
    <citation type="submission" date="2017-11" db="EMBL/GenBank/DDBJ databases">
        <title>Understudied soil microbes with underappreciated capabilities: Untangling the Clostridium saccharolyticum group.</title>
        <authorList>
            <person name="Leschine S."/>
        </authorList>
    </citation>
    <scope>NUCLEOTIDE SEQUENCE [LARGE SCALE GENOMIC DNA]</scope>
    <source>
        <strain evidence="3 4">18A</strain>
    </source>
</reference>
<accession>A0A2M8Z275</accession>
<dbReference type="AlphaFoldDB" id="A0A2M8Z275"/>
<dbReference type="Pfam" id="PF03610">
    <property type="entry name" value="EIIA-man"/>
    <property type="match status" value="1"/>
</dbReference>
<protein>
    <submittedName>
        <fullName evidence="3">PTS system mannose-specific IIA component</fullName>
    </submittedName>
</protein>
<evidence type="ECO:0000313" key="4">
    <source>
        <dbReference type="Proteomes" id="UP000231092"/>
    </source>
</evidence>
<dbReference type="PANTHER" id="PTHR33799:SF1">
    <property type="entry name" value="PTS SYSTEM MANNOSE-SPECIFIC EIIAB COMPONENT-RELATED"/>
    <property type="match status" value="1"/>
</dbReference>
<dbReference type="SUPFAM" id="SSF53062">
    <property type="entry name" value="PTS system fructose IIA component-like"/>
    <property type="match status" value="1"/>
</dbReference>
<dbReference type="GO" id="GO:0016020">
    <property type="term" value="C:membrane"/>
    <property type="evidence" value="ECO:0007669"/>
    <property type="project" value="InterPro"/>
</dbReference>
<dbReference type="EMBL" id="PGET01000001">
    <property type="protein sequence ID" value="PJJ27533.1"/>
    <property type="molecule type" value="Genomic_DNA"/>
</dbReference>
<evidence type="ECO:0000259" key="2">
    <source>
        <dbReference type="PROSITE" id="PS51096"/>
    </source>
</evidence>
<dbReference type="PANTHER" id="PTHR33799">
    <property type="entry name" value="PTS PERMEASE-RELATED-RELATED"/>
    <property type="match status" value="1"/>
</dbReference>
<dbReference type="OrthoDB" id="9799827at2"/>
<gene>
    <name evidence="3" type="ORF">H171_1002</name>
</gene>
<dbReference type="InterPro" id="IPR051471">
    <property type="entry name" value="Bacterial_PTS_sugar_comp"/>
</dbReference>
<organism evidence="3 4">
    <name type="scientific">[Clostridium] celerecrescens 18A</name>
    <dbReference type="NCBI Taxonomy" id="1286362"/>
    <lineage>
        <taxon>Bacteria</taxon>
        <taxon>Bacillati</taxon>
        <taxon>Bacillota</taxon>
        <taxon>Clostridia</taxon>
        <taxon>Lachnospirales</taxon>
        <taxon>Lachnospiraceae</taxon>
        <taxon>Lacrimispora</taxon>
    </lineage>
</organism>